<accession>A0ABN8TGN1</accession>
<reference evidence="1" key="1">
    <citation type="submission" date="2022-05" db="EMBL/GenBank/DDBJ databases">
        <authorList>
            <person name="Blom J."/>
        </authorList>
    </citation>
    <scope>NUCLEOTIDE SEQUENCE</scope>
    <source>
        <strain evidence="1">Type strain: CPO20170097</strain>
    </source>
</reference>
<protein>
    <submittedName>
        <fullName evidence="1">Uncharacterized protein</fullName>
    </submittedName>
</protein>
<dbReference type="RefSeq" id="WP_063617379.1">
    <property type="nucleotide sequence ID" value="NZ_CALSBS010000033.1"/>
</dbReference>
<dbReference type="EMBL" id="CALSBS010000033">
    <property type="protein sequence ID" value="CAH6661999.1"/>
    <property type="molecule type" value="Genomic_DNA"/>
</dbReference>
<proteinExistence type="predicted"/>
<gene>
    <name evidence="1" type="ORF">FBBNIHIM_23100</name>
</gene>
<evidence type="ECO:0000313" key="2">
    <source>
        <dbReference type="Proteomes" id="UP001152651"/>
    </source>
</evidence>
<comment type="caution">
    <text evidence="1">The sequence shown here is derived from an EMBL/GenBank/DDBJ whole genome shotgun (WGS) entry which is preliminary data.</text>
</comment>
<organism evidence="1 2">
    <name type="scientific">Pseudocitrobacter vendiensis</name>
    <dbReference type="NCBI Taxonomy" id="2488306"/>
    <lineage>
        <taxon>Bacteria</taxon>
        <taxon>Pseudomonadati</taxon>
        <taxon>Pseudomonadota</taxon>
        <taxon>Gammaproteobacteria</taxon>
        <taxon>Enterobacterales</taxon>
        <taxon>Enterobacteriaceae</taxon>
        <taxon>Pseudocitrobacter</taxon>
    </lineage>
</organism>
<dbReference type="Proteomes" id="UP001152651">
    <property type="component" value="Unassembled WGS sequence"/>
</dbReference>
<sequence>MSNNRLTEGQLLFRLQDFYGAEQDALKIGDYEFAQECSDIVSVIRELQAFRKANNAGPVAMKDHELRELVNALLDIAVEYHGTQQLRDRIARTVSAAMLKKENR</sequence>
<name>A0ABN8TGN1_9ENTR</name>
<keyword evidence="2" id="KW-1185">Reference proteome</keyword>
<evidence type="ECO:0000313" key="1">
    <source>
        <dbReference type="EMBL" id="CAH6661999.1"/>
    </source>
</evidence>